<evidence type="ECO:0000313" key="6">
    <source>
        <dbReference type="EMBL" id="CAJ1932558.1"/>
    </source>
</evidence>
<dbReference type="AlphaFoldDB" id="A0AA86RWA6"/>
<reference evidence="6" key="1">
    <citation type="submission" date="2023-10" db="EMBL/GenBank/DDBJ databases">
        <authorList>
            <person name="Domelevo Entfellner J.-B."/>
        </authorList>
    </citation>
    <scope>NUCLEOTIDE SEQUENCE</scope>
</reference>
<dbReference type="InterPro" id="IPR026846">
    <property type="entry name" value="Nse2(Mms21)"/>
</dbReference>
<organism evidence="6 7">
    <name type="scientific">Sphenostylis stenocarpa</name>
    <dbReference type="NCBI Taxonomy" id="92480"/>
    <lineage>
        <taxon>Eukaryota</taxon>
        <taxon>Viridiplantae</taxon>
        <taxon>Streptophyta</taxon>
        <taxon>Embryophyta</taxon>
        <taxon>Tracheophyta</taxon>
        <taxon>Spermatophyta</taxon>
        <taxon>Magnoliopsida</taxon>
        <taxon>eudicotyledons</taxon>
        <taxon>Gunneridae</taxon>
        <taxon>Pentapetalae</taxon>
        <taxon>rosids</taxon>
        <taxon>fabids</taxon>
        <taxon>Fabales</taxon>
        <taxon>Fabaceae</taxon>
        <taxon>Papilionoideae</taxon>
        <taxon>50 kb inversion clade</taxon>
        <taxon>NPAAA clade</taxon>
        <taxon>indigoferoid/millettioid clade</taxon>
        <taxon>Phaseoleae</taxon>
        <taxon>Sphenostylis</taxon>
    </lineage>
</organism>
<evidence type="ECO:0000256" key="2">
    <source>
        <dbReference type="ARBA" id="ARBA00004718"/>
    </source>
</evidence>
<dbReference type="GO" id="GO:0030915">
    <property type="term" value="C:Smc5-Smc6 complex"/>
    <property type="evidence" value="ECO:0007669"/>
    <property type="project" value="InterPro"/>
</dbReference>
<accession>A0AA86RWA6</accession>
<protein>
    <submittedName>
        <fullName evidence="6">Uncharacterized protein</fullName>
    </submittedName>
</protein>
<keyword evidence="4" id="KW-0833">Ubl conjugation pathway</keyword>
<dbReference type="PANTHER" id="PTHR21330:SF1">
    <property type="entry name" value="E3 SUMO-PROTEIN LIGASE NSE2"/>
    <property type="match status" value="1"/>
</dbReference>
<evidence type="ECO:0000256" key="5">
    <source>
        <dbReference type="ARBA" id="ARBA00023242"/>
    </source>
</evidence>
<dbReference type="PANTHER" id="PTHR21330">
    <property type="entry name" value="E3 SUMO-PROTEIN LIGASE NSE2"/>
    <property type="match status" value="1"/>
</dbReference>
<name>A0AA86RWA6_9FABA</name>
<dbReference type="Proteomes" id="UP001189624">
    <property type="component" value="Chromosome 2"/>
</dbReference>
<proteinExistence type="predicted"/>
<evidence type="ECO:0000256" key="1">
    <source>
        <dbReference type="ARBA" id="ARBA00004123"/>
    </source>
</evidence>
<dbReference type="EMBL" id="OY731399">
    <property type="protein sequence ID" value="CAJ1932558.1"/>
    <property type="molecule type" value="Genomic_DNA"/>
</dbReference>
<sequence>MPGEEQEDIVMTSTQSNILNVTCPLTGKPLTELAEPVRRLSKDNPGRDKLVQDPLLLIEIDEMRKMNKETDVEDYTMLNGE</sequence>
<gene>
    <name evidence="6" type="ORF">AYBTSS11_LOCUS5878</name>
</gene>
<keyword evidence="5" id="KW-0539">Nucleus</keyword>
<comment type="subcellular location">
    <subcellularLocation>
        <location evidence="1">Nucleus</location>
    </subcellularLocation>
</comment>
<evidence type="ECO:0000256" key="4">
    <source>
        <dbReference type="ARBA" id="ARBA00022786"/>
    </source>
</evidence>
<dbReference type="GO" id="GO:0016925">
    <property type="term" value="P:protein sumoylation"/>
    <property type="evidence" value="ECO:0007669"/>
    <property type="project" value="TreeGrafter"/>
</dbReference>
<dbReference type="GO" id="GO:0061665">
    <property type="term" value="F:SUMO ligase activity"/>
    <property type="evidence" value="ECO:0007669"/>
    <property type="project" value="TreeGrafter"/>
</dbReference>
<evidence type="ECO:0000313" key="7">
    <source>
        <dbReference type="Proteomes" id="UP001189624"/>
    </source>
</evidence>
<dbReference type="GO" id="GO:0005634">
    <property type="term" value="C:nucleus"/>
    <property type="evidence" value="ECO:0007669"/>
    <property type="project" value="UniProtKB-SubCell"/>
</dbReference>
<keyword evidence="7" id="KW-1185">Reference proteome</keyword>
<dbReference type="Gramene" id="rna-AYBTSS11_LOCUS5878">
    <property type="protein sequence ID" value="CAJ1932558.1"/>
    <property type="gene ID" value="gene-AYBTSS11_LOCUS5878"/>
</dbReference>
<keyword evidence="3" id="KW-0808">Transferase</keyword>
<dbReference type="GO" id="GO:0000724">
    <property type="term" value="P:double-strand break repair via homologous recombination"/>
    <property type="evidence" value="ECO:0007669"/>
    <property type="project" value="InterPro"/>
</dbReference>
<comment type="pathway">
    <text evidence="2">Protein modification; protein sumoylation.</text>
</comment>
<evidence type="ECO:0000256" key="3">
    <source>
        <dbReference type="ARBA" id="ARBA00022679"/>
    </source>
</evidence>